<dbReference type="InParanoid" id="D0MYW7"/>
<dbReference type="AlphaFoldDB" id="D0MYW7"/>
<reference evidence="2" key="1">
    <citation type="journal article" date="2009" name="Nature">
        <title>Genome sequence and analysis of the Irish potato famine pathogen Phytophthora infestans.</title>
        <authorList>
            <consortium name="The Broad Institute Genome Sequencing Platform"/>
            <person name="Haas B.J."/>
            <person name="Kamoun S."/>
            <person name="Zody M.C."/>
            <person name="Jiang R.H."/>
            <person name="Handsaker R.E."/>
            <person name="Cano L.M."/>
            <person name="Grabherr M."/>
            <person name="Kodira C.D."/>
            <person name="Raffaele S."/>
            <person name="Torto-Alalibo T."/>
            <person name="Bozkurt T.O."/>
            <person name="Ah-Fong A.M."/>
            <person name="Alvarado L."/>
            <person name="Anderson V.L."/>
            <person name="Armstrong M.R."/>
            <person name="Avrova A."/>
            <person name="Baxter L."/>
            <person name="Beynon J."/>
            <person name="Boevink P.C."/>
            <person name="Bollmann S.R."/>
            <person name="Bos J.I."/>
            <person name="Bulone V."/>
            <person name="Cai G."/>
            <person name="Cakir C."/>
            <person name="Carrington J.C."/>
            <person name="Chawner M."/>
            <person name="Conti L."/>
            <person name="Costanzo S."/>
            <person name="Ewan R."/>
            <person name="Fahlgren N."/>
            <person name="Fischbach M.A."/>
            <person name="Fugelstad J."/>
            <person name="Gilroy E.M."/>
            <person name="Gnerre S."/>
            <person name="Green P.J."/>
            <person name="Grenville-Briggs L.J."/>
            <person name="Griffith J."/>
            <person name="Grunwald N.J."/>
            <person name="Horn K."/>
            <person name="Horner N.R."/>
            <person name="Hu C.H."/>
            <person name="Huitema E."/>
            <person name="Jeong D.H."/>
            <person name="Jones A.M."/>
            <person name="Jones J.D."/>
            <person name="Jones R.W."/>
            <person name="Karlsson E.K."/>
            <person name="Kunjeti S.G."/>
            <person name="Lamour K."/>
            <person name="Liu Z."/>
            <person name="Ma L."/>
            <person name="Maclean D."/>
            <person name="Chibucos M.C."/>
            <person name="McDonald H."/>
            <person name="McWalters J."/>
            <person name="Meijer H.J."/>
            <person name="Morgan W."/>
            <person name="Morris P.F."/>
            <person name="Munro C.A."/>
            <person name="O'Neill K."/>
            <person name="Ospina-Giraldo M."/>
            <person name="Pinzon A."/>
            <person name="Pritchard L."/>
            <person name="Ramsahoye B."/>
            <person name="Ren Q."/>
            <person name="Restrepo S."/>
            <person name="Roy S."/>
            <person name="Sadanandom A."/>
            <person name="Savidor A."/>
            <person name="Schornack S."/>
            <person name="Schwartz D.C."/>
            <person name="Schumann U.D."/>
            <person name="Schwessinger B."/>
            <person name="Seyer L."/>
            <person name="Sharpe T."/>
            <person name="Silvar C."/>
            <person name="Song J."/>
            <person name="Studholme D.J."/>
            <person name="Sykes S."/>
            <person name="Thines M."/>
            <person name="van de Vondervoort P.J."/>
            <person name="Phuntumart V."/>
            <person name="Wawra S."/>
            <person name="Weide R."/>
            <person name="Win J."/>
            <person name="Young C."/>
            <person name="Zhou S."/>
            <person name="Fry W."/>
            <person name="Meyers B.C."/>
            <person name="van West P."/>
            <person name="Ristaino J."/>
            <person name="Govers F."/>
            <person name="Birch P.R."/>
            <person name="Whisson S.C."/>
            <person name="Judelson H.S."/>
            <person name="Nusbaum C."/>
        </authorList>
    </citation>
    <scope>NUCLEOTIDE SEQUENCE [LARGE SCALE GENOMIC DNA]</scope>
    <source>
        <strain evidence="2">T30-4</strain>
    </source>
</reference>
<accession>D0MYW7</accession>
<dbReference type="VEuPathDB" id="FungiDB:PITG_03931"/>
<organism evidence="1 2">
    <name type="scientific">Phytophthora infestans (strain T30-4)</name>
    <name type="common">Potato late blight agent</name>
    <dbReference type="NCBI Taxonomy" id="403677"/>
    <lineage>
        <taxon>Eukaryota</taxon>
        <taxon>Sar</taxon>
        <taxon>Stramenopiles</taxon>
        <taxon>Oomycota</taxon>
        <taxon>Peronosporomycetes</taxon>
        <taxon>Peronosporales</taxon>
        <taxon>Peronosporaceae</taxon>
        <taxon>Phytophthora</taxon>
    </lineage>
</organism>
<keyword evidence="2" id="KW-1185">Reference proteome</keyword>
<sequence length="107" mass="12257">MGLQEEQMASQVFILALLKNLEARSSTPKELEIVVEQILPVLVFAIVHLLKAVEASEEKNEDGEDSGPPIRPLDHLARYMLRRNPRHNESNAEMTEFQVLVRKLLRK</sequence>
<dbReference type="OMA" id="MPCLIPA"/>
<gene>
    <name evidence="1" type="ORF">PITG_03931</name>
</gene>
<evidence type="ECO:0000313" key="1">
    <source>
        <dbReference type="EMBL" id="EEY66365.1"/>
    </source>
</evidence>
<dbReference type="KEGG" id="pif:PITG_03931"/>
<proteinExistence type="predicted"/>
<dbReference type="OrthoDB" id="2155538at2759"/>
<dbReference type="HOGENOM" id="CLU_2215158_0_0_1"/>
<dbReference type="eggNOG" id="ENOG502SC4W">
    <property type="taxonomic scope" value="Eukaryota"/>
</dbReference>
<dbReference type="EMBL" id="DS028121">
    <property type="protein sequence ID" value="EEY66365.1"/>
    <property type="molecule type" value="Genomic_DNA"/>
</dbReference>
<evidence type="ECO:0000313" key="2">
    <source>
        <dbReference type="Proteomes" id="UP000006643"/>
    </source>
</evidence>
<protein>
    <submittedName>
        <fullName evidence="1">Uncharacterized protein</fullName>
    </submittedName>
</protein>
<name>D0MYW7_PHYIT</name>
<dbReference type="RefSeq" id="XP_002906964.1">
    <property type="nucleotide sequence ID" value="XM_002906918.1"/>
</dbReference>
<dbReference type="GeneID" id="9467869"/>
<dbReference type="Proteomes" id="UP000006643">
    <property type="component" value="Unassembled WGS sequence"/>
</dbReference>